<dbReference type="HOGENOM" id="CLU_053119_0_0_11"/>
<keyword evidence="5 11" id="KW-0808">Transferase</keyword>
<evidence type="ECO:0000256" key="7">
    <source>
        <dbReference type="ARBA" id="ARBA00039022"/>
    </source>
</evidence>
<dbReference type="SUPFAM" id="SSF53448">
    <property type="entry name" value="Nucleotide-diphospho-sugar transferases"/>
    <property type="match status" value="1"/>
</dbReference>
<evidence type="ECO:0000313" key="12">
    <source>
        <dbReference type="Proteomes" id="UP000033566"/>
    </source>
</evidence>
<evidence type="ECO:0000256" key="2">
    <source>
        <dbReference type="ARBA" id="ARBA00001946"/>
    </source>
</evidence>
<evidence type="ECO:0000256" key="4">
    <source>
        <dbReference type="ARBA" id="ARBA00022676"/>
    </source>
</evidence>
<dbReference type="OrthoDB" id="5011697at2"/>
<gene>
    <name evidence="11" type="ORF">UL81_04555</name>
</gene>
<evidence type="ECO:0000256" key="8">
    <source>
        <dbReference type="ARBA" id="ARBA00040894"/>
    </source>
</evidence>
<dbReference type="GO" id="GO:0016757">
    <property type="term" value="F:glycosyltransferase activity"/>
    <property type="evidence" value="ECO:0007669"/>
    <property type="project" value="UniProtKB-KW"/>
</dbReference>
<sequence length="240" mass="25780">MRISVVIPALNEEATIADVVRACLADNPLEVLVIDADSSDETASVASAAGATVLNWREVLPDIEPRPGKGESLWRGVAAARGEVVVFVDADLESARPGMVNAMAEPFQDPQIQLVKPRYARSFHGAPTGGGRVTELTAKPLLRLLYPELADIAQPLGGEYAIRRETALDLPFVDGYGVEAGLLVDIGKQCGRDAIAEVDLGTRKHRNRPLEELAPMADVVAATLLRRDTTGQRPALRDIM</sequence>
<keyword evidence="12" id="KW-1185">Reference proteome</keyword>
<name>A0A0F6TAS6_9CORY</name>
<evidence type="ECO:0000256" key="10">
    <source>
        <dbReference type="ARBA" id="ARBA00048997"/>
    </source>
</evidence>
<evidence type="ECO:0000313" key="11">
    <source>
        <dbReference type="EMBL" id="AKE38884.1"/>
    </source>
</evidence>
<dbReference type="PATRIC" id="fig|161896.4.peg.895"/>
<accession>A0A0F6TAS6</accession>
<dbReference type="InterPro" id="IPR050256">
    <property type="entry name" value="Glycosyltransferase_2"/>
</dbReference>
<dbReference type="InterPro" id="IPR029044">
    <property type="entry name" value="Nucleotide-diphossugar_trans"/>
</dbReference>
<dbReference type="NCBIfam" id="NF010496">
    <property type="entry name" value="PRK13915.1"/>
    <property type="match status" value="1"/>
</dbReference>
<keyword evidence="6" id="KW-0460">Magnesium</keyword>
<dbReference type="Pfam" id="PF00535">
    <property type="entry name" value="Glycos_transf_2"/>
    <property type="match status" value="1"/>
</dbReference>
<protein>
    <recommendedName>
        <fullName evidence="8">Glucosyl-3-phosphoglycerate synthase</fullName>
        <ecNumber evidence="7">2.4.1.266</ecNumber>
    </recommendedName>
</protein>
<evidence type="ECO:0000256" key="6">
    <source>
        <dbReference type="ARBA" id="ARBA00022842"/>
    </source>
</evidence>
<dbReference type="Proteomes" id="UP000033566">
    <property type="component" value="Chromosome"/>
</dbReference>
<dbReference type="RefSeq" id="WP_035105721.1">
    <property type="nucleotide sequence ID" value="NZ_CP011311.1"/>
</dbReference>
<comment type="cofactor">
    <cofactor evidence="2">
        <name>Mg(2+)</name>
        <dbReference type="ChEBI" id="CHEBI:18420"/>
    </cofactor>
</comment>
<proteinExistence type="inferred from homology"/>
<dbReference type="InterPro" id="IPR001173">
    <property type="entry name" value="Glyco_trans_2-like"/>
</dbReference>
<dbReference type="EMBL" id="CP011311">
    <property type="protein sequence ID" value="AKE38884.1"/>
    <property type="molecule type" value="Genomic_DNA"/>
</dbReference>
<dbReference type="AlphaFoldDB" id="A0A0F6TAS6"/>
<evidence type="ECO:0000256" key="9">
    <source>
        <dbReference type="ARBA" id="ARBA00048689"/>
    </source>
</evidence>
<comment type="cofactor">
    <cofactor evidence="1">
        <name>Mn(2+)</name>
        <dbReference type="ChEBI" id="CHEBI:29035"/>
    </cofactor>
</comment>
<dbReference type="Gene3D" id="3.90.550.10">
    <property type="entry name" value="Spore Coat Polysaccharide Biosynthesis Protein SpsA, Chain A"/>
    <property type="match status" value="1"/>
</dbReference>
<comment type="similarity">
    <text evidence="3">Belongs to the glycosyltransferase 2 family.</text>
</comment>
<keyword evidence="4 11" id="KW-0328">Glycosyltransferase</keyword>
<reference evidence="11 12" key="1">
    <citation type="journal article" date="2015" name="Genome Announc.">
        <title>Complete Genome Sequence of Corynebacterium camporealensis DSM 44610, Isolated from the Milk of a Manchega Sheep with Subclinical Mastitis.</title>
        <authorList>
            <person name="Ruckert C."/>
            <person name="Albersmeier A."/>
            <person name="Winkler A."/>
            <person name="Tauch A."/>
        </authorList>
    </citation>
    <scope>NUCLEOTIDE SEQUENCE [LARGE SCALE GENOMIC DNA]</scope>
    <source>
        <strain evidence="11 12">DSM 44610</strain>
    </source>
</reference>
<organism evidence="11 12">
    <name type="scientific">Corynebacterium camporealensis</name>
    <dbReference type="NCBI Taxonomy" id="161896"/>
    <lineage>
        <taxon>Bacteria</taxon>
        <taxon>Bacillati</taxon>
        <taxon>Actinomycetota</taxon>
        <taxon>Actinomycetes</taxon>
        <taxon>Mycobacteriales</taxon>
        <taxon>Corynebacteriaceae</taxon>
        <taxon>Corynebacterium</taxon>
    </lineage>
</organism>
<dbReference type="KEGG" id="ccj:UL81_04555"/>
<dbReference type="STRING" id="161896.UL81_04555"/>
<dbReference type="PANTHER" id="PTHR48090">
    <property type="entry name" value="UNDECAPRENYL-PHOSPHATE 4-DEOXY-4-FORMAMIDO-L-ARABINOSE TRANSFERASE-RELATED"/>
    <property type="match status" value="1"/>
</dbReference>
<comment type="catalytic activity">
    <reaction evidence="10">
        <text>an NDP-alpha-D-glucose + (2R)-3-phosphoglycerate = (2R)-2-O-(alpha-D-glucopyranosyl)-3-phospho-glycerate + a ribonucleoside 5'-diphosphate + H(+)</text>
        <dbReference type="Rhea" id="RHEA:47244"/>
        <dbReference type="ChEBI" id="CHEBI:15378"/>
        <dbReference type="ChEBI" id="CHEBI:57930"/>
        <dbReference type="ChEBI" id="CHEBI:58272"/>
        <dbReference type="ChEBI" id="CHEBI:62600"/>
        <dbReference type="ChEBI" id="CHEBI:76533"/>
        <dbReference type="EC" id="2.4.1.266"/>
    </reaction>
    <physiologicalReaction direction="left-to-right" evidence="10">
        <dbReference type="Rhea" id="RHEA:47245"/>
    </physiologicalReaction>
</comment>
<evidence type="ECO:0000256" key="1">
    <source>
        <dbReference type="ARBA" id="ARBA00001936"/>
    </source>
</evidence>
<dbReference type="PANTHER" id="PTHR48090:SF10">
    <property type="entry name" value="GLUCOSYL-3-PHOSPHOGLYCERATE SYNTHASE"/>
    <property type="match status" value="1"/>
</dbReference>
<comment type="catalytic activity">
    <reaction evidence="9">
        <text>(2R)-3-phosphoglycerate + UDP-alpha-D-glucose = (2R)-2-O-(alpha-D-glucopyranosyl)-3-phospho-glycerate + UDP + H(+)</text>
        <dbReference type="Rhea" id="RHEA:31319"/>
        <dbReference type="ChEBI" id="CHEBI:15378"/>
        <dbReference type="ChEBI" id="CHEBI:58223"/>
        <dbReference type="ChEBI" id="CHEBI:58272"/>
        <dbReference type="ChEBI" id="CHEBI:58885"/>
        <dbReference type="ChEBI" id="CHEBI:62600"/>
        <dbReference type="EC" id="2.4.1.266"/>
    </reaction>
    <physiologicalReaction direction="left-to-right" evidence="9">
        <dbReference type="Rhea" id="RHEA:31320"/>
    </physiologicalReaction>
</comment>
<evidence type="ECO:0000256" key="3">
    <source>
        <dbReference type="ARBA" id="ARBA00006739"/>
    </source>
</evidence>
<dbReference type="EC" id="2.4.1.266" evidence="7"/>
<evidence type="ECO:0000256" key="5">
    <source>
        <dbReference type="ARBA" id="ARBA00022679"/>
    </source>
</evidence>